<name>A0A6J6UM64_9ZZZZ</name>
<evidence type="ECO:0000259" key="2">
    <source>
        <dbReference type="Pfam" id="PF08450"/>
    </source>
</evidence>
<dbReference type="PANTHER" id="PTHR10907">
    <property type="entry name" value="REGUCALCIN"/>
    <property type="match status" value="1"/>
</dbReference>
<comment type="similarity">
    <text evidence="1">Belongs to the SMP-30/CGR1 family.</text>
</comment>
<proteinExistence type="inferred from homology"/>
<accession>A0A6J6UM64</accession>
<dbReference type="EMBL" id="CAEZZH010000014">
    <property type="protein sequence ID" value="CAB4760852.1"/>
    <property type="molecule type" value="Genomic_DNA"/>
</dbReference>
<gene>
    <name evidence="3" type="ORF">UFOPK2850_01120</name>
</gene>
<dbReference type="AlphaFoldDB" id="A0A6J6UM64"/>
<dbReference type="InterPro" id="IPR005511">
    <property type="entry name" value="SMP-30"/>
</dbReference>
<dbReference type="PRINTS" id="PR01790">
    <property type="entry name" value="SMP30FAMILY"/>
</dbReference>
<dbReference type="InterPro" id="IPR011042">
    <property type="entry name" value="6-blade_b-propeller_TolB-like"/>
</dbReference>
<evidence type="ECO:0000256" key="1">
    <source>
        <dbReference type="ARBA" id="ARBA00008853"/>
    </source>
</evidence>
<organism evidence="3">
    <name type="scientific">freshwater metagenome</name>
    <dbReference type="NCBI Taxonomy" id="449393"/>
    <lineage>
        <taxon>unclassified sequences</taxon>
        <taxon>metagenomes</taxon>
        <taxon>ecological metagenomes</taxon>
    </lineage>
</organism>
<sequence>MLEVFDERRCELGEGPTSRGNSNSLVSWVDILGKRVLWRDSITHETGEFSTTSDVGFAVPKSGNGYVFGSGKSLISRGSDGTEQEIFQCEQTSDVPLGTAVRWNDAKVSPSGDLFAGSMSNEGTLNAGKLYKISKSFEAKELLSPVSISNGLDWSASGDLFFYIDTLTYRLDVFDHANGSISNRRPLINFDPDLGMPDGMCMDSEDGIWVAFFGGSKIIRYSSHGETSMVIPMPVKNATSCAFAGQNLDQLIITTAKITDEDSKVSGMTFVATPGVKGKATIEF</sequence>
<dbReference type="GO" id="GO:0004341">
    <property type="term" value="F:gluconolactonase activity"/>
    <property type="evidence" value="ECO:0007669"/>
    <property type="project" value="TreeGrafter"/>
</dbReference>
<dbReference type="SUPFAM" id="SSF63829">
    <property type="entry name" value="Calcium-dependent phosphotriesterase"/>
    <property type="match status" value="1"/>
</dbReference>
<protein>
    <submittedName>
        <fullName evidence="3">Unannotated protein</fullName>
    </submittedName>
</protein>
<evidence type="ECO:0000313" key="3">
    <source>
        <dbReference type="EMBL" id="CAB4760852.1"/>
    </source>
</evidence>
<dbReference type="InterPro" id="IPR013658">
    <property type="entry name" value="SGL"/>
</dbReference>
<dbReference type="Gene3D" id="2.120.10.30">
    <property type="entry name" value="TolB, C-terminal domain"/>
    <property type="match status" value="1"/>
</dbReference>
<dbReference type="GO" id="GO:0005509">
    <property type="term" value="F:calcium ion binding"/>
    <property type="evidence" value="ECO:0007669"/>
    <property type="project" value="TreeGrafter"/>
</dbReference>
<feature type="domain" description="SMP-30/Gluconolactonase/LRE-like region" evidence="2">
    <location>
        <begin position="12"/>
        <end position="256"/>
    </location>
</feature>
<dbReference type="PANTHER" id="PTHR10907:SF47">
    <property type="entry name" value="REGUCALCIN"/>
    <property type="match status" value="1"/>
</dbReference>
<dbReference type="Pfam" id="PF08450">
    <property type="entry name" value="SGL"/>
    <property type="match status" value="1"/>
</dbReference>
<dbReference type="GO" id="GO:0019853">
    <property type="term" value="P:L-ascorbic acid biosynthetic process"/>
    <property type="evidence" value="ECO:0007669"/>
    <property type="project" value="TreeGrafter"/>
</dbReference>
<reference evidence="3" key="1">
    <citation type="submission" date="2020-05" db="EMBL/GenBank/DDBJ databases">
        <authorList>
            <person name="Chiriac C."/>
            <person name="Salcher M."/>
            <person name="Ghai R."/>
            <person name="Kavagutti S V."/>
        </authorList>
    </citation>
    <scope>NUCLEOTIDE SEQUENCE</scope>
</reference>